<keyword evidence="1" id="KW-0175">Coiled coil</keyword>
<dbReference type="AlphaFoldDB" id="A0A517LQ60"/>
<feature type="region of interest" description="Disordered" evidence="2">
    <location>
        <begin position="194"/>
        <end position="214"/>
    </location>
</feature>
<feature type="compositionally biased region" description="Acidic residues" evidence="2">
    <location>
        <begin position="202"/>
        <end position="211"/>
    </location>
</feature>
<gene>
    <name evidence="3" type="ORF">FKW77_005406</name>
</gene>
<dbReference type="OrthoDB" id="3873088at2759"/>
<evidence type="ECO:0000256" key="1">
    <source>
        <dbReference type="SAM" id="Coils"/>
    </source>
</evidence>
<sequence>MRSWTSPPKSPAADSPVSRIDSLLPDHNHVSPFLKAQNQKRKIFRPLILALVEMNPEHASSESDGSHSSIHPEQKRLGCGQDDKIPLPPSTPSIPGAVEMQRQGYTHHWPPWLRVEVADRRRLLDASREMDESPQDLTKEHFGIAEDHFEVQRTLVTNWLNALPERLVDGWETILRDEVEETFVKRYSKGSLRRSPRIRSEGDDDDEDESEYNVNGIHGEDYSIIDDAEMDGDHCQDEGDGDQELEDDFLRKVLLGRKRLMQAEISVKRLKMGLKYVANGMCEEFGDAEENQRTRNLLAAVNSTFEEVVRKRLSTATVKGVDPREDYRARLQNLRERDPSLMSHIYSMREIRELKNMVEDILSMDGRRVDGEGKQWFLKNLPRLLELREDMAMAEKEMERSKQALIEVSSDASGYNNSDPGLRSEYLTDISVWDMYYMQYCWIQAAFEYRPKGSWQGFEISPKEESGCEDWQLRIEQRVWLQEQFGLNIGSVPWTPFRQAHSTFYV</sequence>
<keyword evidence="4" id="KW-1185">Reference proteome</keyword>
<proteinExistence type="predicted"/>
<protein>
    <submittedName>
        <fullName evidence="3">Uncharacterized protein</fullName>
    </submittedName>
</protein>
<evidence type="ECO:0000256" key="2">
    <source>
        <dbReference type="SAM" id="MobiDB-lite"/>
    </source>
</evidence>
<feature type="region of interest" description="Disordered" evidence="2">
    <location>
        <begin position="58"/>
        <end position="90"/>
    </location>
</feature>
<organism evidence="3 4">
    <name type="scientific">Venturia effusa</name>
    <dbReference type="NCBI Taxonomy" id="50376"/>
    <lineage>
        <taxon>Eukaryota</taxon>
        <taxon>Fungi</taxon>
        <taxon>Dikarya</taxon>
        <taxon>Ascomycota</taxon>
        <taxon>Pezizomycotina</taxon>
        <taxon>Dothideomycetes</taxon>
        <taxon>Pleosporomycetidae</taxon>
        <taxon>Venturiales</taxon>
        <taxon>Venturiaceae</taxon>
        <taxon>Venturia</taxon>
    </lineage>
</organism>
<feature type="region of interest" description="Disordered" evidence="2">
    <location>
        <begin position="1"/>
        <end position="25"/>
    </location>
</feature>
<accession>A0A517LQ60</accession>
<dbReference type="EMBL" id="CP042202">
    <property type="protein sequence ID" value="QDS77785.1"/>
    <property type="molecule type" value="Genomic_DNA"/>
</dbReference>
<feature type="compositionally biased region" description="Basic and acidic residues" evidence="2">
    <location>
        <begin position="58"/>
        <end position="85"/>
    </location>
</feature>
<reference evidence="3 4" key="1">
    <citation type="submission" date="2019-07" db="EMBL/GenBank/DDBJ databases">
        <title>Finished genome of Venturia effusa.</title>
        <authorList>
            <person name="Young C.A."/>
            <person name="Cox M.P."/>
            <person name="Ganley A.R.D."/>
            <person name="David W.J."/>
        </authorList>
    </citation>
    <scope>NUCLEOTIDE SEQUENCE [LARGE SCALE GENOMIC DNA]</scope>
    <source>
        <strain evidence="4">albino</strain>
    </source>
</reference>
<feature type="coiled-coil region" evidence="1">
    <location>
        <begin position="384"/>
        <end position="411"/>
    </location>
</feature>
<dbReference type="Proteomes" id="UP000316270">
    <property type="component" value="Chromosome 18"/>
</dbReference>
<name>A0A517LQ60_9PEZI</name>
<evidence type="ECO:0000313" key="4">
    <source>
        <dbReference type="Proteomes" id="UP000316270"/>
    </source>
</evidence>
<evidence type="ECO:0000313" key="3">
    <source>
        <dbReference type="EMBL" id="QDS77785.1"/>
    </source>
</evidence>